<evidence type="ECO:0008006" key="3">
    <source>
        <dbReference type="Google" id="ProtNLM"/>
    </source>
</evidence>
<evidence type="ECO:0000313" key="2">
    <source>
        <dbReference type="Proteomes" id="UP000004440"/>
    </source>
</evidence>
<dbReference type="RefSeq" id="WP_007549662.1">
    <property type="nucleotide sequence ID" value="NZ_AFPU01000001.1"/>
</dbReference>
<proteinExistence type="predicted"/>
<sequence length="127" mass="14365">MMNVDINEELPIIVYDNQCYLCVKFAKMIEFLSRGSFTMIGHYSDFGIKLRKTLGESATEMFWLIDKKTAYGGRAALLPLLKAIITTKHVKSSNTKVDVQCEQDCKTVKAVFIRSASLFSNSKKIDL</sequence>
<dbReference type="STRING" id="1001994.MY1_0252"/>
<dbReference type="PATRIC" id="fig|1001994.6.peg.240"/>
<comment type="caution">
    <text evidence="1">The sequence shown here is derived from an EMBL/GenBank/DDBJ whole genome shotgun (WGS) entry which is preliminary data.</text>
</comment>
<organism evidence="1 2">
    <name type="scientific">Nitrosarchaeum koreense MY1</name>
    <dbReference type="NCBI Taxonomy" id="1001994"/>
    <lineage>
        <taxon>Archaea</taxon>
        <taxon>Nitrososphaerota</taxon>
        <taxon>Nitrososphaeria</taxon>
        <taxon>Nitrosopumilales</taxon>
        <taxon>Nitrosopumilaceae</taxon>
        <taxon>Nitrosarchaeum</taxon>
    </lineage>
</organism>
<name>F9CU23_9ARCH</name>
<evidence type="ECO:0000313" key="1">
    <source>
        <dbReference type="EMBL" id="EGP93026.1"/>
    </source>
</evidence>
<dbReference type="EMBL" id="AFPU01000001">
    <property type="protein sequence ID" value="EGP93026.1"/>
    <property type="molecule type" value="Genomic_DNA"/>
</dbReference>
<dbReference type="Proteomes" id="UP000004440">
    <property type="component" value="Unassembled WGS sequence"/>
</dbReference>
<gene>
    <name evidence="1" type="ORF">MY1_0252</name>
</gene>
<keyword evidence="2" id="KW-1185">Reference proteome</keyword>
<accession>F9CU23</accession>
<dbReference type="AlphaFoldDB" id="F9CU23"/>
<reference evidence="1 2" key="1">
    <citation type="journal article" date="2011" name="J. Bacteriol.">
        <title>Genome Sequence of an Ammonia-Oxidizing Soil Archaeon, "Candidatus Nitrosoarchaeum koreensis" MY1.</title>
        <authorList>
            <person name="Kim B.K."/>
            <person name="Jung M.Y."/>
            <person name="Yu D.S."/>
            <person name="Park S.J."/>
            <person name="Oh T.K."/>
            <person name="Rhee S.K."/>
            <person name="Kim J.F."/>
        </authorList>
    </citation>
    <scope>NUCLEOTIDE SEQUENCE [LARGE SCALE GENOMIC DNA]</scope>
    <source>
        <strain evidence="1 2">MY1</strain>
    </source>
</reference>
<protein>
    <recommendedName>
        <fullName evidence="3">DUF393 domain-containing protein</fullName>
    </recommendedName>
</protein>